<organism evidence="1">
    <name type="scientific">Arundo donax</name>
    <name type="common">Giant reed</name>
    <name type="synonym">Donax arundinaceus</name>
    <dbReference type="NCBI Taxonomy" id="35708"/>
    <lineage>
        <taxon>Eukaryota</taxon>
        <taxon>Viridiplantae</taxon>
        <taxon>Streptophyta</taxon>
        <taxon>Embryophyta</taxon>
        <taxon>Tracheophyta</taxon>
        <taxon>Spermatophyta</taxon>
        <taxon>Magnoliopsida</taxon>
        <taxon>Liliopsida</taxon>
        <taxon>Poales</taxon>
        <taxon>Poaceae</taxon>
        <taxon>PACMAD clade</taxon>
        <taxon>Arundinoideae</taxon>
        <taxon>Arundineae</taxon>
        <taxon>Arundo</taxon>
    </lineage>
</organism>
<reference evidence="1" key="2">
    <citation type="journal article" date="2015" name="Data Brief">
        <title>Shoot transcriptome of the giant reed, Arundo donax.</title>
        <authorList>
            <person name="Barrero R.A."/>
            <person name="Guerrero F.D."/>
            <person name="Moolhuijzen P."/>
            <person name="Goolsby J.A."/>
            <person name="Tidwell J."/>
            <person name="Bellgard S.E."/>
            <person name="Bellgard M.I."/>
        </authorList>
    </citation>
    <scope>NUCLEOTIDE SEQUENCE</scope>
    <source>
        <tissue evidence="1">Shoot tissue taken approximately 20 cm above the soil surface</tissue>
    </source>
</reference>
<dbReference type="EMBL" id="GBRH01265917">
    <property type="protein sequence ID" value="JAD31978.1"/>
    <property type="molecule type" value="Transcribed_RNA"/>
</dbReference>
<evidence type="ECO:0000313" key="1">
    <source>
        <dbReference type="EMBL" id="JAD31978.1"/>
    </source>
</evidence>
<reference evidence="1" key="1">
    <citation type="submission" date="2014-09" db="EMBL/GenBank/DDBJ databases">
        <authorList>
            <person name="Magalhaes I.L.F."/>
            <person name="Oliveira U."/>
            <person name="Santos F.R."/>
            <person name="Vidigal T.H.D.A."/>
            <person name="Brescovit A.D."/>
            <person name="Santos A.J."/>
        </authorList>
    </citation>
    <scope>NUCLEOTIDE SEQUENCE</scope>
    <source>
        <tissue evidence="1">Shoot tissue taken approximately 20 cm above the soil surface</tissue>
    </source>
</reference>
<accession>A0A0A8Z2N5</accession>
<dbReference type="AlphaFoldDB" id="A0A0A8Z2N5"/>
<proteinExistence type="predicted"/>
<protein>
    <submittedName>
        <fullName evidence="1">Uncharacterized protein</fullName>
    </submittedName>
</protein>
<name>A0A0A8Z2N5_ARUDO</name>
<sequence length="40" mass="4471">MFRLVLVKNFHARHNSCLCCQPCEKALKLSLFFLSDGSGG</sequence>